<organism evidence="1 2">
    <name type="scientific">Thalictrum thalictroides</name>
    <name type="common">Rue-anemone</name>
    <name type="synonym">Anemone thalictroides</name>
    <dbReference type="NCBI Taxonomy" id="46969"/>
    <lineage>
        <taxon>Eukaryota</taxon>
        <taxon>Viridiplantae</taxon>
        <taxon>Streptophyta</taxon>
        <taxon>Embryophyta</taxon>
        <taxon>Tracheophyta</taxon>
        <taxon>Spermatophyta</taxon>
        <taxon>Magnoliopsida</taxon>
        <taxon>Ranunculales</taxon>
        <taxon>Ranunculaceae</taxon>
        <taxon>Thalictroideae</taxon>
        <taxon>Thalictrum</taxon>
    </lineage>
</organism>
<dbReference type="EMBL" id="JABWDY010020979">
    <property type="protein sequence ID" value="KAF5192755.1"/>
    <property type="molecule type" value="Genomic_DNA"/>
</dbReference>
<evidence type="ECO:0000313" key="2">
    <source>
        <dbReference type="Proteomes" id="UP000554482"/>
    </source>
</evidence>
<dbReference type="Proteomes" id="UP000554482">
    <property type="component" value="Unassembled WGS sequence"/>
</dbReference>
<name>A0A7J6W8P8_THATH</name>
<keyword evidence="2" id="KW-1185">Reference proteome</keyword>
<gene>
    <name evidence="1" type="ORF">FRX31_017663</name>
</gene>
<reference evidence="1 2" key="1">
    <citation type="submission" date="2020-06" db="EMBL/GenBank/DDBJ databases">
        <title>Transcriptomic and genomic resources for Thalictrum thalictroides and T. hernandezii: Facilitating candidate gene discovery in an emerging model plant lineage.</title>
        <authorList>
            <person name="Arias T."/>
            <person name="Riano-Pachon D.M."/>
            <person name="Di Stilio V.S."/>
        </authorList>
    </citation>
    <scope>NUCLEOTIDE SEQUENCE [LARGE SCALE GENOMIC DNA]</scope>
    <source>
        <strain evidence="2">cv. WT478/WT964</strain>
        <tissue evidence="1">Leaves</tissue>
    </source>
</reference>
<proteinExistence type="predicted"/>
<comment type="caution">
    <text evidence="1">The sequence shown here is derived from an EMBL/GenBank/DDBJ whole genome shotgun (WGS) entry which is preliminary data.</text>
</comment>
<dbReference type="AlphaFoldDB" id="A0A7J6W8P8"/>
<accession>A0A7J6W8P8</accession>
<protein>
    <submittedName>
        <fullName evidence="1">Uncharacterized protein</fullName>
    </submittedName>
</protein>
<evidence type="ECO:0000313" key="1">
    <source>
        <dbReference type="EMBL" id="KAF5192755.1"/>
    </source>
</evidence>
<sequence>MLSERAKLMKLSLKVSLNSGHPGAASIGRCDRVTELDGFLKFMLKQEQRELDIIRDNNGALGSINQGASVRLLGRLLGTASGKGEISFWFKVGDLNDMVLGTVQGSHPV</sequence>